<dbReference type="Proteomes" id="UP000321514">
    <property type="component" value="Unassembled WGS sequence"/>
</dbReference>
<accession>A0A511T1A5</accession>
<dbReference type="Proteomes" id="UP000183760">
    <property type="component" value="Unassembled WGS sequence"/>
</dbReference>
<evidence type="ECO:0000313" key="4">
    <source>
        <dbReference type="Proteomes" id="UP000321514"/>
    </source>
</evidence>
<dbReference type="OrthoDB" id="9937326at2"/>
<dbReference type="EMBL" id="FOIB01000001">
    <property type="protein sequence ID" value="SES75012.1"/>
    <property type="molecule type" value="Genomic_DNA"/>
</dbReference>
<evidence type="ECO:0000313" key="3">
    <source>
        <dbReference type="Proteomes" id="UP000183760"/>
    </source>
</evidence>
<dbReference type="STRING" id="1334629.MFUL124B02_01140"/>
<proteinExistence type="predicted"/>
<reference evidence="1 4" key="2">
    <citation type="submission" date="2019-07" db="EMBL/GenBank/DDBJ databases">
        <title>Whole genome shotgun sequence of Myxococcus fulvus NBRC 100333.</title>
        <authorList>
            <person name="Hosoyama A."/>
            <person name="Uohara A."/>
            <person name="Ohji S."/>
            <person name="Ichikawa N."/>
        </authorList>
    </citation>
    <scope>NUCLEOTIDE SEQUENCE [LARGE SCALE GENOMIC DNA]</scope>
    <source>
        <strain evidence="1 4">NBRC 100333</strain>
    </source>
</reference>
<dbReference type="EMBL" id="BJXR01000026">
    <property type="protein sequence ID" value="GEN07924.1"/>
    <property type="molecule type" value="Genomic_DNA"/>
</dbReference>
<name>A0A511T1A5_MYXFU</name>
<gene>
    <name evidence="1" type="ORF">MFU01_29610</name>
    <name evidence="2" type="ORF">SAMN05443572_10149</name>
</gene>
<sequence length="218" mass="24197">MWTDEELRDLDACAARLLARVRESDGLEQVHAQVAEAQAVDAGLVTTMTAGLVKSFGMYREPRYLRQEAYVWEELDGVRRARVRPLSGLLLYWAGGDVSPHVPQEVWGQGLVEHHYEETATENALDYSATNFDTCGGFGLGSVGDALQELAEDRELRELEVFAPLGKLLVVRSLQCAREAVRKAVESEAFRALPREASFQVLAMPGHDAPACLLWRTP</sequence>
<reference evidence="2 3" key="1">
    <citation type="submission" date="2016-10" db="EMBL/GenBank/DDBJ databases">
        <authorList>
            <person name="Varghese N."/>
            <person name="Submissions S."/>
        </authorList>
    </citation>
    <scope>NUCLEOTIDE SEQUENCE [LARGE SCALE GENOMIC DNA]</scope>
    <source>
        <strain evidence="2 3">DSM 16525</strain>
    </source>
</reference>
<evidence type="ECO:0000313" key="2">
    <source>
        <dbReference type="EMBL" id="SES75012.1"/>
    </source>
</evidence>
<keyword evidence="3" id="KW-1185">Reference proteome</keyword>
<dbReference type="RefSeq" id="WP_074948285.1">
    <property type="nucleotide sequence ID" value="NZ_BJXR01000026.1"/>
</dbReference>
<organism evidence="1 4">
    <name type="scientific">Myxococcus fulvus</name>
    <dbReference type="NCBI Taxonomy" id="33"/>
    <lineage>
        <taxon>Bacteria</taxon>
        <taxon>Pseudomonadati</taxon>
        <taxon>Myxococcota</taxon>
        <taxon>Myxococcia</taxon>
        <taxon>Myxococcales</taxon>
        <taxon>Cystobacterineae</taxon>
        <taxon>Myxococcaceae</taxon>
        <taxon>Myxococcus</taxon>
    </lineage>
</organism>
<comment type="caution">
    <text evidence="1">The sequence shown here is derived from an EMBL/GenBank/DDBJ whole genome shotgun (WGS) entry which is preliminary data.</text>
</comment>
<protein>
    <submittedName>
        <fullName evidence="1">Uncharacterized protein</fullName>
    </submittedName>
</protein>
<dbReference type="AlphaFoldDB" id="A0A511T1A5"/>
<evidence type="ECO:0000313" key="1">
    <source>
        <dbReference type="EMBL" id="GEN07924.1"/>
    </source>
</evidence>